<feature type="transmembrane region" description="Helical" evidence="6">
    <location>
        <begin position="71"/>
        <end position="91"/>
    </location>
</feature>
<dbReference type="Proteomes" id="UP001153069">
    <property type="component" value="Unassembled WGS sequence"/>
</dbReference>
<evidence type="ECO:0000256" key="2">
    <source>
        <dbReference type="ARBA" id="ARBA00007168"/>
    </source>
</evidence>
<evidence type="ECO:0000256" key="1">
    <source>
        <dbReference type="ARBA" id="ARBA00004141"/>
    </source>
</evidence>
<evidence type="ECO:0000256" key="5">
    <source>
        <dbReference type="ARBA" id="ARBA00023136"/>
    </source>
</evidence>
<keyword evidence="8" id="KW-1185">Reference proteome</keyword>
<feature type="transmembrane region" description="Helical" evidence="6">
    <location>
        <begin position="255"/>
        <end position="272"/>
    </location>
</feature>
<keyword evidence="5 6" id="KW-0472">Membrane</keyword>
<organism evidence="7 8">
    <name type="scientific">Seminavis robusta</name>
    <dbReference type="NCBI Taxonomy" id="568900"/>
    <lineage>
        <taxon>Eukaryota</taxon>
        <taxon>Sar</taxon>
        <taxon>Stramenopiles</taxon>
        <taxon>Ochrophyta</taxon>
        <taxon>Bacillariophyta</taxon>
        <taxon>Bacillariophyceae</taxon>
        <taxon>Bacillariophycidae</taxon>
        <taxon>Naviculales</taxon>
        <taxon>Naviculaceae</taxon>
        <taxon>Seminavis</taxon>
    </lineage>
</organism>
<gene>
    <name evidence="7" type="ORF">SEMRO_358_G125800.1</name>
</gene>
<dbReference type="GO" id="GO:0005886">
    <property type="term" value="C:plasma membrane"/>
    <property type="evidence" value="ECO:0007669"/>
    <property type="project" value="UniProtKB-SubCell"/>
</dbReference>
<evidence type="ECO:0000256" key="4">
    <source>
        <dbReference type="ARBA" id="ARBA00022989"/>
    </source>
</evidence>
<comment type="similarity">
    <text evidence="2 6">Belongs to the CTL (choline transporter-like) family.</text>
</comment>
<feature type="transmembrane region" description="Helical" evidence="6">
    <location>
        <begin position="143"/>
        <end position="162"/>
    </location>
</feature>
<feature type="transmembrane region" description="Helical" evidence="6">
    <location>
        <begin position="445"/>
        <end position="468"/>
    </location>
</feature>
<dbReference type="AlphaFoldDB" id="A0A9N8DTG4"/>
<dbReference type="PANTHER" id="PTHR12385:SF4">
    <property type="entry name" value="PROTEIN PNS1"/>
    <property type="match status" value="1"/>
</dbReference>
<sequence length="510" mass="56208">MTILGNSDDDKKEDTMMDLQTRLVTDDALANAAYVQHDEEAQQSNVLVIQVMDEVAQKGEKQPNQFRDAPFGFLFILHLLLVSFFACAWGLPALFAATSSSENDNTPSTSFSGVLGLCLLSSLACVFIIAGTLSFLIHHADIVIQFSLVLSTVMTFLMALVFAVKLFIWFAIFYFVLGALGAWYACSVWSRIPFAKANLKVATTSIRSNLGVVGVGFGLVAVFVVWVCLWMLSFAGIYMHTRKCDSTTGECDDGAMGQITGIVYLLSFYWTVQVIKNILVVTVAGTVGTWWFAPDEANAFCSVAITDSLSRASTYSFGSICLGSLLMAIIQVLNHMIHNARRNQRDSMLLAVLECLANLLERIAEYFNKYACIYVGLYGYDYVTAGKRVLELFRERGWDTIINDQLVYRVLTLMSFVVGGLTGIAGMIIASMAPSWMEAFGDDRYSAAFLLPFLIGTGVAHVVLGIIASATDTVLVCFAESPNEFQSNYPQLSQEMLTAWRQIYPEEFGL</sequence>
<dbReference type="PANTHER" id="PTHR12385">
    <property type="entry name" value="CHOLINE TRANSPORTER-LIKE (SLC FAMILY 44)"/>
    <property type="match status" value="1"/>
</dbReference>
<dbReference type="Pfam" id="PF04515">
    <property type="entry name" value="Choline_transpo"/>
    <property type="match status" value="1"/>
</dbReference>
<dbReference type="OrthoDB" id="44736at2759"/>
<keyword evidence="4 6" id="KW-1133">Transmembrane helix</keyword>
<evidence type="ECO:0000256" key="3">
    <source>
        <dbReference type="ARBA" id="ARBA00022692"/>
    </source>
</evidence>
<feature type="transmembrane region" description="Helical" evidence="6">
    <location>
        <begin position="210"/>
        <end position="235"/>
    </location>
</feature>
<evidence type="ECO:0000256" key="6">
    <source>
        <dbReference type="RuleBase" id="RU368066"/>
    </source>
</evidence>
<reference evidence="7" key="1">
    <citation type="submission" date="2020-06" db="EMBL/GenBank/DDBJ databases">
        <authorList>
            <consortium name="Plant Systems Biology data submission"/>
        </authorList>
    </citation>
    <scope>NUCLEOTIDE SEQUENCE</scope>
    <source>
        <strain evidence="7">D6</strain>
    </source>
</reference>
<dbReference type="GO" id="GO:0022857">
    <property type="term" value="F:transmembrane transporter activity"/>
    <property type="evidence" value="ECO:0007669"/>
    <property type="project" value="UniProtKB-UniRule"/>
</dbReference>
<feature type="transmembrane region" description="Helical" evidence="6">
    <location>
        <begin position="406"/>
        <end position="433"/>
    </location>
</feature>
<feature type="transmembrane region" description="Helical" evidence="6">
    <location>
        <begin position="277"/>
        <end position="293"/>
    </location>
</feature>
<comment type="caution">
    <text evidence="7">The sequence shown here is derived from an EMBL/GenBank/DDBJ whole genome shotgun (WGS) entry which is preliminary data.</text>
</comment>
<protein>
    <recommendedName>
        <fullName evidence="6">Choline transporter-like protein</fullName>
    </recommendedName>
</protein>
<comment type="function">
    <text evidence="6">Choline transporter.</text>
</comment>
<evidence type="ECO:0000313" key="8">
    <source>
        <dbReference type="Proteomes" id="UP001153069"/>
    </source>
</evidence>
<comment type="subcellular location">
    <subcellularLocation>
        <location evidence="6">Cell membrane</location>
        <topology evidence="6">Multi-pass membrane protein</topology>
    </subcellularLocation>
    <subcellularLocation>
        <location evidence="1">Membrane</location>
        <topology evidence="1">Multi-pass membrane protein</topology>
    </subcellularLocation>
</comment>
<dbReference type="InterPro" id="IPR007603">
    <property type="entry name" value="Choline_transptr-like"/>
</dbReference>
<dbReference type="EMBL" id="CAICTM010000357">
    <property type="protein sequence ID" value="CAB9508728.1"/>
    <property type="molecule type" value="Genomic_DNA"/>
</dbReference>
<feature type="transmembrane region" description="Helical" evidence="6">
    <location>
        <begin position="313"/>
        <end position="333"/>
    </location>
</feature>
<feature type="transmembrane region" description="Helical" evidence="6">
    <location>
        <begin position="111"/>
        <end position="136"/>
    </location>
</feature>
<name>A0A9N8DTG4_9STRA</name>
<feature type="transmembrane region" description="Helical" evidence="6">
    <location>
        <begin position="168"/>
        <end position="189"/>
    </location>
</feature>
<keyword evidence="3 6" id="KW-0812">Transmembrane</keyword>
<evidence type="ECO:0000313" key="7">
    <source>
        <dbReference type="EMBL" id="CAB9508728.1"/>
    </source>
</evidence>
<accession>A0A9N8DTG4</accession>
<proteinExistence type="inferred from homology"/>